<evidence type="ECO:0000256" key="4">
    <source>
        <dbReference type="ARBA" id="ARBA00023295"/>
    </source>
</evidence>
<evidence type="ECO:0000313" key="9">
    <source>
        <dbReference type="EMBL" id="AFJ21572.1"/>
    </source>
</evidence>
<dbReference type="AlphaFoldDB" id="I1ZBQ0"/>
<keyword evidence="6" id="KW-1133">Transmembrane helix</keyword>
<dbReference type="CDD" id="cd18624">
    <property type="entry name" value="GH32_Fruct1-like"/>
    <property type="match status" value="1"/>
</dbReference>
<dbReference type="InterPro" id="IPR023296">
    <property type="entry name" value="Glyco_hydro_beta-prop_sf"/>
</dbReference>
<keyword evidence="9" id="KW-0808">Transferase</keyword>
<dbReference type="GO" id="GO:0016740">
    <property type="term" value="F:transferase activity"/>
    <property type="evidence" value="ECO:0007669"/>
    <property type="project" value="UniProtKB-KW"/>
</dbReference>
<feature type="domain" description="Glycosyl hydrolase family 32 N-terminal" evidence="7">
    <location>
        <begin position="76"/>
        <end position="406"/>
    </location>
</feature>
<dbReference type="Gene3D" id="2.115.10.20">
    <property type="entry name" value="Glycosyl hydrolase domain, family 43"/>
    <property type="match status" value="1"/>
</dbReference>
<sequence length="627" mass="70763">MGSPDLYNPIAGSRPPLRTLRLLSLALSAALLLALVAVTSFLNVKSGSGLDSGSGSDEDEFPWTKRMLTWQRAGFHFRTVKNYMTDPCGPMYHKGWYHLFYQHNPNYSFWDYTMSWGHAVSRDLLNWYHLPVAIQPDHWYDVWGDWTGSIMRQSDGRIVLLYTGITGRKEAKRQVINVATADDPSDPLLLRWSKYEGNPVLLPPPGIEREDFRDPSPFWYNSSDSTWYLVFGSRNESLNHAGIALVYTTRDFISFNLLPHYLHSVKEIGMWECVELYPVAAAGPSANRGLDPFVMPGENVKHVLKSSVNDEWHDYYAIGTFDTGTMTWTPDDETVDVGMGMRYDWGKFYASRTFYDQMKQRRILWGYVGETDSQNADIQKGWASFQALPREVLFDLKTGSNLLTWPVEEVKGLRMRSRNFSNIVVEKGSTVELDIGDANQLDIEVEFEINKEDLEAATVADVAYNCTSGSAAARGPLGPFGLLVLANRDLTEQTATYFYVSREADGSVRTHFCQDELRSTKAKNIVKRVVGNTFPVLTGETLSVRTLVDHSIVESFAQGGRTSTTSRAYPTEAIYEDARVFLFNNATGATVTAKSVKIWHMNSTVNELYQFPSFQAHSGDDFQLHIA</sequence>
<dbReference type="InterPro" id="IPR013320">
    <property type="entry name" value="ConA-like_dom_sf"/>
</dbReference>
<accession>I1ZBQ0</accession>
<proteinExistence type="evidence at transcript level"/>
<evidence type="ECO:0000259" key="7">
    <source>
        <dbReference type="Pfam" id="PF00251"/>
    </source>
</evidence>
<dbReference type="InterPro" id="IPR001362">
    <property type="entry name" value="Glyco_hydro_32"/>
</dbReference>
<organism evidence="9">
    <name type="scientific">Agave tequilana</name>
    <name type="common">Tequila agave</name>
    <dbReference type="NCBI Taxonomy" id="386106"/>
    <lineage>
        <taxon>Eukaryota</taxon>
        <taxon>Viridiplantae</taxon>
        <taxon>Streptophyta</taxon>
        <taxon>Embryophyta</taxon>
        <taxon>Tracheophyta</taxon>
        <taxon>Spermatophyta</taxon>
        <taxon>Magnoliopsida</taxon>
        <taxon>Liliopsida</taxon>
        <taxon>Asparagales</taxon>
        <taxon>Asparagaceae</taxon>
        <taxon>Agavoideae</taxon>
        <taxon>Agave</taxon>
    </lineage>
</organism>
<dbReference type="SMR" id="I1ZBQ0"/>
<reference evidence="9" key="1">
    <citation type="journal article" date="2012" name="PLoS ONE">
        <title>Molecular and Functional Characterization of Novel Fructosyltransferases and Invertases from Agave tequilana.</title>
        <authorList>
            <person name="Cortes-Romero C."/>
            <person name="Martinez-Hernandez A."/>
            <person name="Mellado-Mojica E."/>
            <person name="Lopez M.G."/>
            <person name="Simpson J."/>
        </authorList>
    </citation>
    <scope>NUCLEOTIDE SEQUENCE</scope>
</reference>
<dbReference type="Gene3D" id="2.60.120.560">
    <property type="entry name" value="Exo-inulinase, domain 1"/>
    <property type="match status" value="1"/>
</dbReference>
<comment type="similarity">
    <text evidence="1 5">Belongs to the glycosyl hydrolase 32 family.</text>
</comment>
<protein>
    <submittedName>
        <fullName evidence="9">Fructan:fructan 6G-fructosyltransferase</fullName>
    </submittedName>
</protein>
<keyword evidence="3" id="KW-0325">Glycoprotein</keyword>
<evidence type="ECO:0000256" key="5">
    <source>
        <dbReference type="RuleBase" id="RU362110"/>
    </source>
</evidence>
<dbReference type="InterPro" id="IPR013189">
    <property type="entry name" value="Glyco_hydro_32_C"/>
</dbReference>
<feature type="transmembrane region" description="Helical" evidence="6">
    <location>
        <begin position="20"/>
        <end position="42"/>
    </location>
</feature>
<evidence type="ECO:0000256" key="6">
    <source>
        <dbReference type="SAM" id="Phobius"/>
    </source>
</evidence>
<dbReference type="PANTHER" id="PTHR31953">
    <property type="entry name" value="BETA-FRUCTOFURANOSIDASE, INSOLUBLE ISOENZYME CWINV1-RELATED"/>
    <property type="match status" value="1"/>
</dbReference>
<dbReference type="FunFam" id="2.60.120.560:FF:000002">
    <property type="entry name" value="Beta-fructofuranosidase, insoluble isoenzyme CWINV1"/>
    <property type="match status" value="1"/>
</dbReference>
<gene>
    <name evidence="9" type="primary">FFT1</name>
</gene>
<keyword evidence="6" id="KW-0812">Transmembrane</keyword>
<name>I1ZBQ0_AGATE</name>
<evidence type="ECO:0000256" key="1">
    <source>
        <dbReference type="ARBA" id="ARBA00009902"/>
    </source>
</evidence>
<evidence type="ECO:0000259" key="8">
    <source>
        <dbReference type="Pfam" id="PF08244"/>
    </source>
</evidence>
<dbReference type="GO" id="GO:0005975">
    <property type="term" value="P:carbohydrate metabolic process"/>
    <property type="evidence" value="ECO:0007669"/>
    <property type="project" value="InterPro"/>
</dbReference>
<keyword evidence="6" id="KW-0472">Membrane</keyword>
<dbReference type="Pfam" id="PF08244">
    <property type="entry name" value="Glyco_hydro_32C"/>
    <property type="match status" value="1"/>
</dbReference>
<dbReference type="GO" id="GO:0004553">
    <property type="term" value="F:hydrolase activity, hydrolyzing O-glycosyl compounds"/>
    <property type="evidence" value="ECO:0007669"/>
    <property type="project" value="InterPro"/>
</dbReference>
<dbReference type="SUPFAM" id="SSF75005">
    <property type="entry name" value="Arabinanase/levansucrase/invertase"/>
    <property type="match status" value="1"/>
</dbReference>
<dbReference type="InterPro" id="IPR013148">
    <property type="entry name" value="Glyco_hydro_32_N"/>
</dbReference>
<dbReference type="SMART" id="SM00640">
    <property type="entry name" value="Glyco_32"/>
    <property type="match status" value="1"/>
</dbReference>
<keyword evidence="2 5" id="KW-0378">Hydrolase</keyword>
<keyword evidence="4 5" id="KW-0326">Glycosidase</keyword>
<dbReference type="SUPFAM" id="SSF49899">
    <property type="entry name" value="Concanavalin A-like lectins/glucanases"/>
    <property type="match status" value="1"/>
</dbReference>
<feature type="domain" description="Glycosyl hydrolase family 32 C-terminal" evidence="8">
    <location>
        <begin position="409"/>
        <end position="600"/>
    </location>
</feature>
<evidence type="ECO:0000256" key="3">
    <source>
        <dbReference type="ARBA" id="ARBA00023180"/>
    </source>
</evidence>
<dbReference type="InterPro" id="IPR050551">
    <property type="entry name" value="Fructan_Metab_Enzymes"/>
</dbReference>
<dbReference type="EMBL" id="JN790055">
    <property type="protein sequence ID" value="AFJ21572.1"/>
    <property type="molecule type" value="mRNA"/>
</dbReference>
<dbReference type="Pfam" id="PF00251">
    <property type="entry name" value="Glyco_hydro_32N"/>
    <property type="match status" value="1"/>
</dbReference>
<evidence type="ECO:0000256" key="2">
    <source>
        <dbReference type="ARBA" id="ARBA00022801"/>
    </source>
</evidence>